<evidence type="ECO:0000256" key="1">
    <source>
        <dbReference type="ARBA" id="ARBA00022679"/>
    </source>
</evidence>
<keyword evidence="1 2" id="KW-0808">Transferase</keyword>
<feature type="transmembrane region" description="Helical" evidence="3">
    <location>
        <begin position="140"/>
        <end position="173"/>
    </location>
</feature>
<dbReference type="InterPro" id="IPR043130">
    <property type="entry name" value="CDP-OH_PTrfase_TM_dom"/>
</dbReference>
<dbReference type="InterPro" id="IPR048254">
    <property type="entry name" value="CDP_ALCOHOL_P_TRANSF_CS"/>
</dbReference>
<feature type="transmembrane region" description="Helical" evidence="3">
    <location>
        <begin position="36"/>
        <end position="54"/>
    </location>
</feature>
<dbReference type="Pfam" id="PF01066">
    <property type="entry name" value="CDP-OH_P_transf"/>
    <property type="match status" value="1"/>
</dbReference>
<dbReference type="PROSITE" id="PS00379">
    <property type="entry name" value="CDP_ALCOHOL_P_TRANSF"/>
    <property type="match status" value="1"/>
</dbReference>
<accession>A0A1I6LU14</accession>
<keyword evidence="5" id="KW-1185">Reference proteome</keyword>
<dbReference type="Gene3D" id="1.20.120.1760">
    <property type="match status" value="1"/>
</dbReference>
<sequence length="237" mass="24369">MSLQVSRRLGPADGVTLINAVVGFVAGVVAFTDPRLAARLVLLAAIVDALDGIIARSAGNSDVGPLLDSITDIVSFGTTPGLFVYGIVRLEYGALDDLSPLVLAVALLVPAGFAAFSILRTAFYEVYVGEGEDRPGIPNALAAVILAAAYLSGLVPVPVLLGATVVLSVLMVAPVRYPKLAVRDAFALGVIQALAILVPSAFHGVFPIALLVAAMAYLTLGPVYYWGPSNGSVDNAP</sequence>
<dbReference type="RefSeq" id="WP_089817466.1">
    <property type="nucleotide sequence ID" value="NZ_FOZK01000003.1"/>
</dbReference>
<dbReference type="InterPro" id="IPR000462">
    <property type="entry name" value="CDP-OH_P_trans"/>
</dbReference>
<feature type="transmembrane region" description="Helical" evidence="3">
    <location>
        <begin position="185"/>
        <end position="202"/>
    </location>
</feature>
<keyword evidence="3" id="KW-0472">Membrane</keyword>
<keyword evidence="3" id="KW-1133">Transmembrane helix</keyword>
<name>A0A1I6LU14_9EURY</name>
<dbReference type="NCBIfam" id="NF038086">
    <property type="entry name" value="anchor_synt_A"/>
    <property type="match status" value="1"/>
</dbReference>
<feature type="transmembrane region" description="Helical" evidence="3">
    <location>
        <begin position="209"/>
        <end position="227"/>
    </location>
</feature>
<dbReference type="STRING" id="767519.SAMN05216559_3127"/>
<dbReference type="OrthoDB" id="221913at2157"/>
<dbReference type="Proteomes" id="UP000199062">
    <property type="component" value="Unassembled WGS sequence"/>
</dbReference>
<dbReference type="EMBL" id="FOZK01000003">
    <property type="protein sequence ID" value="SFS06949.1"/>
    <property type="molecule type" value="Genomic_DNA"/>
</dbReference>
<proteinExistence type="inferred from homology"/>
<dbReference type="GO" id="GO:0016780">
    <property type="term" value="F:phosphotransferase activity, for other substituted phosphate groups"/>
    <property type="evidence" value="ECO:0007669"/>
    <property type="project" value="InterPro"/>
</dbReference>
<evidence type="ECO:0000313" key="4">
    <source>
        <dbReference type="EMBL" id="SFS06949.1"/>
    </source>
</evidence>
<dbReference type="AlphaFoldDB" id="A0A1I6LU14"/>
<gene>
    <name evidence="4" type="ORF">SAMN05216559_3127</name>
</gene>
<feature type="transmembrane region" description="Helical" evidence="3">
    <location>
        <begin position="12"/>
        <end position="30"/>
    </location>
</feature>
<reference evidence="4 5" key="1">
    <citation type="submission" date="2016-10" db="EMBL/GenBank/DDBJ databases">
        <authorList>
            <person name="de Groot N.N."/>
        </authorList>
    </citation>
    <scope>NUCLEOTIDE SEQUENCE [LARGE SCALE GENOMIC DNA]</scope>
    <source>
        <strain evidence="4 5">CGMCC 1.10457</strain>
    </source>
</reference>
<comment type="similarity">
    <text evidence="2">Belongs to the CDP-alcohol phosphatidyltransferase class-I family.</text>
</comment>
<evidence type="ECO:0000313" key="5">
    <source>
        <dbReference type="Proteomes" id="UP000199062"/>
    </source>
</evidence>
<organism evidence="4 5">
    <name type="scientific">Halomicrobium zhouii</name>
    <dbReference type="NCBI Taxonomy" id="767519"/>
    <lineage>
        <taxon>Archaea</taxon>
        <taxon>Methanobacteriati</taxon>
        <taxon>Methanobacteriota</taxon>
        <taxon>Stenosarchaea group</taxon>
        <taxon>Halobacteria</taxon>
        <taxon>Halobacteriales</taxon>
        <taxon>Haloarculaceae</taxon>
        <taxon>Halomicrobium</taxon>
    </lineage>
</organism>
<dbReference type="GO" id="GO:0008654">
    <property type="term" value="P:phospholipid biosynthetic process"/>
    <property type="evidence" value="ECO:0007669"/>
    <property type="project" value="InterPro"/>
</dbReference>
<evidence type="ECO:0000256" key="3">
    <source>
        <dbReference type="SAM" id="Phobius"/>
    </source>
</evidence>
<dbReference type="GO" id="GO:0016020">
    <property type="term" value="C:membrane"/>
    <property type="evidence" value="ECO:0007669"/>
    <property type="project" value="InterPro"/>
</dbReference>
<feature type="transmembrane region" description="Helical" evidence="3">
    <location>
        <begin position="66"/>
        <end position="88"/>
    </location>
</feature>
<protein>
    <submittedName>
        <fullName evidence="4">Archaetidylserine synthase</fullName>
    </submittedName>
</protein>
<feature type="transmembrane region" description="Helical" evidence="3">
    <location>
        <begin position="100"/>
        <end position="119"/>
    </location>
</feature>
<evidence type="ECO:0000256" key="2">
    <source>
        <dbReference type="RuleBase" id="RU003750"/>
    </source>
</evidence>
<keyword evidence="3" id="KW-0812">Transmembrane</keyword>